<evidence type="ECO:0000259" key="11">
    <source>
        <dbReference type="Pfam" id="PF01478"/>
    </source>
</evidence>
<comment type="caution">
    <text evidence="13">The sequence shown here is derived from an EMBL/GenBank/DDBJ whole genome shotgun (WGS) entry which is preliminary data.</text>
</comment>
<name>A0A0A2A6Z3_PROMR</name>
<dbReference type="EC" id="3.4.23.43" evidence="9"/>
<keyword evidence="4" id="KW-0997">Cell inner membrane</keyword>
<comment type="similarity">
    <text evidence="2 8">Belongs to the peptidase A24 family.</text>
</comment>
<keyword evidence="7 10" id="KW-0472">Membrane</keyword>
<evidence type="ECO:0000256" key="6">
    <source>
        <dbReference type="ARBA" id="ARBA00022989"/>
    </source>
</evidence>
<feature type="transmembrane region" description="Helical" evidence="10">
    <location>
        <begin position="159"/>
        <end position="184"/>
    </location>
</feature>
<dbReference type="GO" id="GO:0005886">
    <property type="term" value="C:plasma membrane"/>
    <property type="evidence" value="ECO:0007669"/>
    <property type="project" value="UniProtKB-SubCell"/>
</dbReference>
<dbReference type="PANTHER" id="PTHR30487:SF0">
    <property type="entry name" value="PREPILIN LEADER PEPTIDASE_N-METHYLTRANSFERASE-RELATED"/>
    <property type="match status" value="1"/>
</dbReference>
<keyword evidence="6 10" id="KW-1133">Transmembrane helix</keyword>
<evidence type="ECO:0000256" key="5">
    <source>
        <dbReference type="ARBA" id="ARBA00022692"/>
    </source>
</evidence>
<feature type="transmembrane region" description="Helical" evidence="10">
    <location>
        <begin position="130"/>
        <end position="147"/>
    </location>
</feature>
<keyword evidence="5 9" id="KW-0812">Transmembrane</keyword>
<keyword evidence="3" id="KW-1003">Cell membrane</keyword>
<comment type="subcellular location">
    <subcellularLocation>
        <location evidence="1">Cell inner membrane</location>
        <topology evidence="1">Multi-pass membrane protein</topology>
    </subcellularLocation>
    <subcellularLocation>
        <location evidence="9">Cell membrane</location>
        <topology evidence="9">Multi-pass membrane protein</topology>
    </subcellularLocation>
</comment>
<feature type="transmembrane region" description="Helical" evidence="10">
    <location>
        <begin position="102"/>
        <end position="124"/>
    </location>
</feature>
<dbReference type="OrthoDB" id="9789291at2"/>
<evidence type="ECO:0000313" key="14">
    <source>
        <dbReference type="Proteomes" id="UP000030445"/>
    </source>
</evidence>
<gene>
    <name evidence="13" type="ORF">EU96_1376</name>
</gene>
<organism evidence="13 14">
    <name type="scientific">Prochlorococcus marinus str. MIT 9302</name>
    <dbReference type="NCBI Taxonomy" id="74545"/>
    <lineage>
        <taxon>Bacteria</taxon>
        <taxon>Bacillati</taxon>
        <taxon>Cyanobacteriota</taxon>
        <taxon>Cyanophyceae</taxon>
        <taxon>Synechococcales</taxon>
        <taxon>Prochlorococcaceae</taxon>
        <taxon>Prochlorococcus</taxon>
    </lineage>
</organism>
<feature type="transmembrane region" description="Helical" evidence="10">
    <location>
        <begin position="204"/>
        <end position="224"/>
    </location>
</feature>
<dbReference type="eggNOG" id="COG1989">
    <property type="taxonomic scope" value="Bacteria"/>
</dbReference>
<feature type="domain" description="Prepilin type IV endopeptidase peptidase" evidence="11">
    <location>
        <begin position="107"/>
        <end position="220"/>
    </location>
</feature>
<proteinExistence type="inferred from homology"/>
<reference evidence="14" key="1">
    <citation type="journal article" date="2014" name="Sci. Data">
        <title>Genomes of diverse isolates of the marine cyanobacterium Prochlorococcus.</title>
        <authorList>
            <person name="Biller S."/>
            <person name="Berube P."/>
            <person name="Thompson J."/>
            <person name="Kelly L."/>
            <person name="Roggensack S."/>
            <person name="Awad L."/>
            <person name="Roache-Johnson K."/>
            <person name="Ding H."/>
            <person name="Giovannoni S.J."/>
            <person name="Moore L.R."/>
            <person name="Chisholm S.W."/>
        </authorList>
    </citation>
    <scope>NUCLEOTIDE SEQUENCE [LARGE SCALE GENOMIC DNA]</scope>
    <source>
        <strain evidence="14">MIT 9302</strain>
    </source>
</reference>
<dbReference type="InterPro" id="IPR050882">
    <property type="entry name" value="Prepilin_peptidase/N-MTase"/>
</dbReference>
<dbReference type="GO" id="GO:0032259">
    <property type="term" value="P:methylation"/>
    <property type="evidence" value="ECO:0007669"/>
    <property type="project" value="UniProtKB-KW"/>
</dbReference>
<dbReference type="PANTHER" id="PTHR30487">
    <property type="entry name" value="TYPE 4 PREPILIN-LIKE PROTEINS LEADER PEPTIDE-PROCESSING ENZYME"/>
    <property type="match status" value="1"/>
</dbReference>
<keyword evidence="9" id="KW-0489">Methyltransferase</keyword>
<dbReference type="EC" id="2.1.1.-" evidence="9"/>
<dbReference type="AlphaFoldDB" id="A0A0A2A6Z3"/>
<accession>A0A0A2A6Z3</accession>
<dbReference type="RefSeq" id="WP_032526999.1">
    <property type="nucleotide sequence ID" value="NZ_CP138951.1"/>
</dbReference>
<dbReference type="InterPro" id="IPR010627">
    <property type="entry name" value="Prepilin_pept_A24_N"/>
</dbReference>
<keyword evidence="9" id="KW-0378">Hydrolase</keyword>
<dbReference type="Pfam" id="PF01478">
    <property type="entry name" value="Peptidase_A24"/>
    <property type="match status" value="1"/>
</dbReference>
<keyword evidence="9" id="KW-0808">Transferase</keyword>
<dbReference type="InterPro" id="IPR000045">
    <property type="entry name" value="Prepilin_IV_endopep_pep"/>
</dbReference>
<dbReference type="Gene3D" id="1.20.120.1220">
    <property type="match status" value="1"/>
</dbReference>
<dbReference type="Proteomes" id="UP000030445">
    <property type="component" value="Unassembled WGS sequence"/>
</dbReference>
<protein>
    <recommendedName>
        <fullName evidence="9">Prepilin leader peptidase/N-methyltransferase</fullName>
        <ecNumber evidence="9">2.1.1.-</ecNumber>
        <ecNumber evidence="9">3.4.23.43</ecNumber>
    </recommendedName>
</protein>
<evidence type="ECO:0000256" key="9">
    <source>
        <dbReference type="RuleBase" id="RU003794"/>
    </source>
</evidence>
<evidence type="ECO:0000256" key="2">
    <source>
        <dbReference type="ARBA" id="ARBA00005801"/>
    </source>
</evidence>
<dbReference type="EMBL" id="JNAM01000010">
    <property type="protein sequence ID" value="KGF97662.1"/>
    <property type="molecule type" value="Genomic_DNA"/>
</dbReference>
<keyword evidence="9" id="KW-0511">Multifunctional enzyme</keyword>
<keyword evidence="9" id="KW-0645">Protease</keyword>
<comment type="function">
    <text evidence="9">Plays an essential role in type IV pili and type II pseudopili formation by proteolytically removing the leader sequence from substrate proteins and subsequently monomethylating the alpha-amino group of the newly exposed N-terminal phenylalanine.</text>
</comment>
<dbReference type="InterPro" id="IPR014032">
    <property type="entry name" value="Peptidase_A24A_bac"/>
</dbReference>
<evidence type="ECO:0000256" key="7">
    <source>
        <dbReference type="ARBA" id="ARBA00023136"/>
    </source>
</evidence>
<feature type="transmembrane region" description="Helical" evidence="10">
    <location>
        <begin position="236"/>
        <end position="256"/>
    </location>
</feature>
<evidence type="ECO:0000259" key="12">
    <source>
        <dbReference type="Pfam" id="PF06750"/>
    </source>
</evidence>
<dbReference type="STRING" id="74545.EU96_1376"/>
<sequence length="266" mass="30150">MILILFIFGLAFGSFSNVIIYRVPRNISIIKPNSFCTKCNREIKWIHKIPIISWIVLKGKCSYCQSKISYLYPLNEFLVSLIFIINGLSLGLNENINIGNNLISLSIFSLLIYIIAIIDIQNLIIPNRVIVLGICFAFLNSISISILNNDYYYLLNRLFSGIVGFLSLEIIIFIIFLITSKYAFGSGDSKFYGLVGFWLGFNNLFAVFVLSIYLGGIFSLVGILLNKLNRKDKIPFAPFISLSAYFVALFGSENIWNLFSRLYISS</sequence>
<evidence type="ECO:0000313" key="13">
    <source>
        <dbReference type="EMBL" id="KGF97662.1"/>
    </source>
</evidence>
<evidence type="ECO:0000256" key="10">
    <source>
        <dbReference type="SAM" id="Phobius"/>
    </source>
</evidence>
<comment type="catalytic activity">
    <reaction evidence="9">
        <text>Typically cleaves a -Gly-|-Phe- bond to release an N-terminal, basic peptide of 5-8 residues from type IV prepilin, and then N-methylates the new N-terminal amino group, the methyl donor being S-adenosyl-L-methionine.</text>
        <dbReference type="EC" id="3.4.23.43"/>
    </reaction>
</comment>
<dbReference type="GO" id="GO:0004190">
    <property type="term" value="F:aspartic-type endopeptidase activity"/>
    <property type="evidence" value="ECO:0007669"/>
    <property type="project" value="UniProtKB-EC"/>
</dbReference>
<evidence type="ECO:0000256" key="4">
    <source>
        <dbReference type="ARBA" id="ARBA00022519"/>
    </source>
</evidence>
<dbReference type="GO" id="GO:0008168">
    <property type="term" value="F:methyltransferase activity"/>
    <property type="evidence" value="ECO:0007669"/>
    <property type="project" value="UniProtKB-KW"/>
</dbReference>
<dbReference type="Pfam" id="PF06750">
    <property type="entry name" value="A24_N_bact"/>
    <property type="match status" value="1"/>
</dbReference>
<feature type="transmembrane region" description="Helical" evidence="10">
    <location>
        <begin position="70"/>
        <end position="90"/>
    </location>
</feature>
<dbReference type="GO" id="GO:0006465">
    <property type="term" value="P:signal peptide processing"/>
    <property type="evidence" value="ECO:0007669"/>
    <property type="project" value="TreeGrafter"/>
</dbReference>
<evidence type="ECO:0000256" key="3">
    <source>
        <dbReference type="ARBA" id="ARBA00022475"/>
    </source>
</evidence>
<evidence type="ECO:0000256" key="1">
    <source>
        <dbReference type="ARBA" id="ARBA00004429"/>
    </source>
</evidence>
<evidence type="ECO:0000256" key="8">
    <source>
        <dbReference type="RuleBase" id="RU003793"/>
    </source>
</evidence>
<dbReference type="PRINTS" id="PR00864">
    <property type="entry name" value="PREPILNPTASE"/>
</dbReference>
<feature type="domain" description="Prepilin peptidase A24 N-terminal" evidence="12">
    <location>
        <begin position="7"/>
        <end position="85"/>
    </location>
</feature>